<evidence type="ECO:0000313" key="2">
    <source>
        <dbReference type="Proteomes" id="UP000789920"/>
    </source>
</evidence>
<organism evidence="1 2">
    <name type="scientific">Racocetra persica</name>
    <dbReference type="NCBI Taxonomy" id="160502"/>
    <lineage>
        <taxon>Eukaryota</taxon>
        <taxon>Fungi</taxon>
        <taxon>Fungi incertae sedis</taxon>
        <taxon>Mucoromycota</taxon>
        <taxon>Glomeromycotina</taxon>
        <taxon>Glomeromycetes</taxon>
        <taxon>Diversisporales</taxon>
        <taxon>Gigasporaceae</taxon>
        <taxon>Racocetra</taxon>
    </lineage>
</organism>
<comment type="caution">
    <text evidence="1">The sequence shown here is derived from an EMBL/GenBank/DDBJ whole genome shotgun (WGS) entry which is preliminary data.</text>
</comment>
<sequence length="109" mass="12620">MSVKNDKLTHNDFLYSAPLLLYSSPMILDSYINNDSGRKSFELFRKSYNSINGYKNLDTNVIVSYRRLKIGSKKISHIVVSDIEWNYLDKAMSNLTNNKNTPSQDDFED</sequence>
<keyword evidence="2" id="KW-1185">Reference proteome</keyword>
<protein>
    <submittedName>
        <fullName evidence="1">5330_t:CDS:1</fullName>
    </submittedName>
</protein>
<gene>
    <name evidence="1" type="ORF">RPERSI_LOCUS10049</name>
</gene>
<name>A0ACA9PBF2_9GLOM</name>
<accession>A0ACA9PBF2</accession>
<dbReference type="Proteomes" id="UP000789920">
    <property type="component" value="Unassembled WGS sequence"/>
</dbReference>
<dbReference type="EMBL" id="CAJVQC010019488">
    <property type="protein sequence ID" value="CAG8701555.1"/>
    <property type="molecule type" value="Genomic_DNA"/>
</dbReference>
<evidence type="ECO:0000313" key="1">
    <source>
        <dbReference type="EMBL" id="CAG8701555.1"/>
    </source>
</evidence>
<proteinExistence type="predicted"/>
<reference evidence="1" key="1">
    <citation type="submission" date="2021-06" db="EMBL/GenBank/DDBJ databases">
        <authorList>
            <person name="Kallberg Y."/>
            <person name="Tangrot J."/>
            <person name="Rosling A."/>
        </authorList>
    </citation>
    <scope>NUCLEOTIDE SEQUENCE</scope>
    <source>
        <strain evidence="1">MA461A</strain>
    </source>
</reference>